<dbReference type="RefSeq" id="XP_035788002.1">
    <property type="nucleotide sequence ID" value="XM_035932109.1"/>
</dbReference>
<evidence type="ECO:0000256" key="1">
    <source>
        <dbReference type="ARBA" id="ARBA00004477"/>
    </source>
</evidence>
<keyword evidence="4" id="KW-1133">Transmembrane helix</keyword>
<dbReference type="VEuPathDB" id="VectorBase:AALB009826"/>
<dbReference type="PANTHER" id="PTHR31394:SF1">
    <property type="entry name" value="TRANSMEMBRANE PROTEIN 199"/>
    <property type="match status" value="1"/>
</dbReference>
<dbReference type="GeneID" id="118464644"/>
<dbReference type="VEuPathDB" id="VectorBase:AALB20_032087"/>
<dbReference type="AlphaFoldDB" id="A0A182FTE6"/>
<reference evidence="6" key="2">
    <citation type="submission" date="2022-08" db="UniProtKB">
        <authorList>
            <consortium name="EnsemblMetazoa"/>
        </authorList>
    </citation>
    <scope>IDENTIFICATION</scope>
    <source>
        <strain evidence="6">STECLA/ALBI9_A</strain>
    </source>
</reference>
<keyword evidence="3" id="KW-0256">Endoplasmic reticulum</keyword>
<dbReference type="Proteomes" id="UP000069272">
    <property type="component" value="Chromosome 3R"/>
</dbReference>
<reference evidence="6 7" key="1">
    <citation type="journal article" date="2017" name="G3 (Bethesda)">
        <title>The Physical Genome Mapping of Anopheles albimanus Corrected Scaffold Misassemblies and Identified Interarm Rearrangements in Genus Anopheles.</title>
        <authorList>
            <person name="Artemov G.N."/>
            <person name="Peery A.N."/>
            <person name="Jiang X."/>
            <person name="Tu Z."/>
            <person name="Stegniy V.N."/>
            <person name="Sharakhova M.V."/>
            <person name="Sharakhov I.V."/>
        </authorList>
    </citation>
    <scope>NUCLEOTIDE SEQUENCE [LARGE SCALE GENOMIC DNA]</scope>
    <source>
        <strain evidence="6 7">ALBI9_A</strain>
    </source>
</reference>
<keyword evidence="7" id="KW-1185">Reference proteome</keyword>
<proteinExistence type="predicted"/>
<evidence type="ECO:0008006" key="8">
    <source>
        <dbReference type="Google" id="ProtNLM"/>
    </source>
</evidence>
<evidence type="ECO:0000256" key="3">
    <source>
        <dbReference type="ARBA" id="ARBA00022824"/>
    </source>
</evidence>
<keyword evidence="5" id="KW-0472">Membrane</keyword>
<name>A0A182FTE6_ANOAL</name>
<protein>
    <recommendedName>
        <fullName evidence="8">Endoplasmic reticulum-based factor for assembly of v-atpase</fullName>
    </recommendedName>
</protein>
<dbReference type="KEGG" id="aali:118464644"/>
<dbReference type="EnsemblMetazoa" id="AALB009826-RA">
    <property type="protein sequence ID" value="AALB009826-PA"/>
    <property type="gene ID" value="AALB009826"/>
</dbReference>
<dbReference type="OrthoDB" id="19981at2759"/>
<evidence type="ECO:0000313" key="6">
    <source>
        <dbReference type="EnsemblMetazoa" id="AALB009826-PA"/>
    </source>
</evidence>
<evidence type="ECO:0000313" key="7">
    <source>
        <dbReference type="Proteomes" id="UP000069272"/>
    </source>
</evidence>
<accession>A0A182FTE6</accession>
<dbReference type="GO" id="GO:0005789">
    <property type="term" value="C:endoplasmic reticulum membrane"/>
    <property type="evidence" value="ECO:0007669"/>
    <property type="project" value="UniProtKB-SubCell"/>
</dbReference>
<dbReference type="InterPro" id="IPR021013">
    <property type="entry name" value="ATPase_Vma12"/>
</dbReference>
<dbReference type="PANTHER" id="PTHR31394">
    <property type="entry name" value="TRANSMEMBRANE PROTEIN 199"/>
    <property type="match status" value="1"/>
</dbReference>
<dbReference type="STRING" id="7167.A0A182FTE6"/>
<evidence type="ECO:0000256" key="5">
    <source>
        <dbReference type="ARBA" id="ARBA00023136"/>
    </source>
</evidence>
<dbReference type="Pfam" id="PF11712">
    <property type="entry name" value="Vma12"/>
    <property type="match status" value="1"/>
</dbReference>
<organism evidence="6 7">
    <name type="scientific">Anopheles albimanus</name>
    <name type="common">New world malaria mosquito</name>
    <dbReference type="NCBI Taxonomy" id="7167"/>
    <lineage>
        <taxon>Eukaryota</taxon>
        <taxon>Metazoa</taxon>
        <taxon>Ecdysozoa</taxon>
        <taxon>Arthropoda</taxon>
        <taxon>Hexapoda</taxon>
        <taxon>Insecta</taxon>
        <taxon>Pterygota</taxon>
        <taxon>Neoptera</taxon>
        <taxon>Endopterygota</taxon>
        <taxon>Diptera</taxon>
        <taxon>Nematocera</taxon>
        <taxon>Culicoidea</taxon>
        <taxon>Culicidae</taxon>
        <taxon>Anophelinae</taxon>
        <taxon>Anopheles</taxon>
    </lineage>
</organism>
<evidence type="ECO:0000256" key="4">
    <source>
        <dbReference type="ARBA" id="ARBA00022989"/>
    </source>
</evidence>
<keyword evidence="2" id="KW-0812">Transmembrane</keyword>
<dbReference type="GO" id="GO:0070072">
    <property type="term" value="P:vacuolar proton-transporting V-type ATPase complex assembly"/>
    <property type="evidence" value="ECO:0007669"/>
    <property type="project" value="InterPro"/>
</dbReference>
<sequence length="308" mass="34407">MSKLPITDPTIRIVPSKELKQFIGTKLVVPPSAPVTLRNIHSAYNKAGQRASSGQVAEHPKPPIPKSTAEFTATERRVIVDCITKLKADDETTNPEPVCVFDTTDDTKPASMKHCLGLADIRWLFNVLTEMRKVDSTVPFLHVLLADCPLVMPENPVQERNPVLEARCQLLRKQQEERDYNRMTKNVDSIRKHMPEETIGYQVKQINRHLIAVAQFLFSVAAGFAFGFIGIGLIVGQMDFGVRLLLGIVIALIIALAEIYFLAKRLNAEYELAVPSPLAPKELSTKVVQSIPIEVQSKQGRKKKQHKD</sequence>
<comment type="subcellular location">
    <subcellularLocation>
        <location evidence="1">Endoplasmic reticulum membrane</location>
        <topology evidence="1">Multi-pass membrane protein</topology>
    </subcellularLocation>
</comment>
<evidence type="ECO:0000256" key="2">
    <source>
        <dbReference type="ARBA" id="ARBA00022692"/>
    </source>
</evidence>